<evidence type="ECO:0000313" key="1">
    <source>
        <dbReference type="EMBL" id="GFO26969.1"/>
    </source>
</evidence>
<accession>A0AAV4C8E3</accession>
<sequence>MSFLFEPWPEAGELVQSESLPKTIQTSPVKILSMSSSEKHQHNDRSVSFMDDEGHFSTNLASPPKTFIPPAASTPTKLFPTKSIAIVSIIEQSMRTKESTTSLLIKFIDTISHTMDKSLSHPLFQHEERLASRLVQRKLYDDPKKRKTLLKIKTRGQPLT</sequence>
<gene>
    <name evidence="1" type="ORF">PoB_005347400</name>
</gene>
<dbReference type="Proteomes" id="UP000735302">
    <property type="component" value="Unassembled WGS sequence"/>
</dbReference>
<protein>
    <submittedName>
        <fullName evidence="1">Uncharacterized protein</fullName>
    </submittedName>
</protein>
<keyword evidence="2" id="KW-1185">Reference proteome</keyword>
<organism evidence="1 2">
    <name type="scientific">Plakobranchus ocellatus</name>
    <dbReference type="NCBI Taxonomy" id="259542"/>
    <lineage>
        <taxon>Eukaryota</taxon>
        <taxon>Metazoa</taxon>
        <taxon>Spiralia</taxon>
        <taxon>Lophotrochozoa</taxon>
        <taxon>Mollusca</taxon>
        <taxon>Gastropoda</taxon>
        <taxon>Heterobranchia</taxon>
        <taxon>Euthyneura</taxon>
        <taxon>Panpulmonata</taxon>
        <taxon>Sacoglossa</taxon>
        <taxon>Placobranchoidea</taxon>
        <taxon>Plakobranchidae</taxon>
        <taxon>Plakobranchus</taxon>
    </lineage>
</organism>
<comment type="caution">
    <text evidence="1">The sequence shown here is derived from an EMBL/GenBank/DDBJ whole genome shotgun (WGS) entry which is preliminary data.</text>
</comment>
<name>A0AAV4C8E3_9GAST</name>
<dbReference type="EMBL" id="BLXT01005873">
    <property type="protein sequence ID" value="GFO26969.1"/>
    <property type="molecule type" value="Genomic_DNA"/>
</dbReference>
<proteinExistence type="predicted"/>
<evidence type="ECO:0000313" key="2">
    <source>
        <dbReference type="Proteomes" id="UP000735302"/>
    </source>
</evidence>
<dbReference type="AlphaFoldDB" id="A0AAV4C8E3"/>
<reference evidence="1 2" key="1">
    <citation type="journal article" date="2021" name="Elife">
        <title>Chloroplast acquisition without the gene transfer in kleptoplastic sea slugs, Plakobranchus ocellatus.</title>
        <authorList>
            <person name="Maeda T."/>
            <person name="Takahashi S."/>
            <person name="Yoshida T."/>
            <person name="Shimamura S."/>
            <person name="Takaki Y."/>
            <person name="Nagai Y."/>
            <person name="Toyoda A."/>
            <person name="Suzuki Y."/>
            <person name="Arimoto A."/>
            <person name="Ishii H."/>
            <person name="Satoh N."/>
            <person name="Nishiyama T."/>
            <person name="Hasebe M."/>
            <person name="Maruyama T."/>
            <person name="Minagawa J."/>
            <person name="Obokata J."/>
            <person name="Shigenobu S."/>
        </authorList>
    </citation>
    <scope>NUCLEOTIDE SEQUENCE [LARGE SCALE GENOMIC DNA]</scope>
</reference>